<dbReference type="GO" id="GO:0055085">
    <property type="term" value="P:transmembrane transport"/>
    <property type="evidence" value="ECO:0007669"/>
    <property type="project" value="InterPro"/>
</dbReference>
<keyword evidence="3" id="KW-1003">Cell membrane</keyword>
<dbReference type="CDD" id="cd06261">
    <property type="entry name" value="TM_PBP2"/>
    <property type="match status" value="1"/>
</dbReference>
<evidence type="ECO:0000256" key="2">
    <source>
        <dbReference type="ARBA" id="ARBA00022448"/>
    </source>
</evidence>
<protein>
    <submittedName>
        <fullName evidence="9">Carbohydrate ABC transporter permease</fullName>
    </submittedName>
</protein>
<proteinExistence type="inferred from homology"/>
<dbReference type="SUPFAM" id="SSF161098">
    <property type="entry name" value="MetI-like"/>
    <property type="match status" value="1"/>
</dbReference>
<feature type="transmembrane region" description="Helical" evidence="7">
    <location>
        <begin position="124"/>
        <end position="147"/>
    </location>
</feature>
<feature type="transmembrane region" description="Helical" evidence="7">
    <location>
        <begin position="88"/>
        <end position="112"/>
    </location>
</feature>
<dbReference type="Pfam" id="PF00528">
    <property type="entry name" value="BPD_transp_1"/>
    <property type="match status" value="1"/>
</dbReference>
<evidence type="ECO:0000256" key="5">
    <source>
        <dbReference type="ARBA" id="ARBA00022989"/>
    </source>
</evidence>
<feature type="transmembrane region" description="Helical" evidence="7">
    <location>
        <begin position="153"/>
        <end position="174"/>
    </location>
</feature>
<evidence type="ECO:0000256" key="1">
    <source>
        <dbReference type="ARBA" id="ARBA00004651"/>
    </source>
</evidence>
<dbReference type="InterPro" id="IPR035906">
    <property type="entry name" value="MetI-like_sf"/>
</dbReference>
<evidence type="ECO:0000259" key="8">
    <source>
        <dbReference type="PROSITE" id="PS50928"/>
    </source>
</evidence>
<dbReference type="PANTHER" id="PTHR43744:SF9">
    <property type="entry name" value="POLYGALACTURONAN_RHAMNOGALACTURONAN TRANSPORT SYSTEM PERMEASE PROTEIN YTCP"/>
    <property type="match status" value="1"/>
</dbReference>
<comment type="subcellular location">
    <subcellularLocation>
        <location evidence="1 7">Cell membrane</location>
        <topology evidence="1 7">Multi-pass membrane protein</topology>
    </subcellularLocation>
</comment>
<evidence type="ECO:0000256" key="3">
    <source>
        <dbReference type="ARBA" id="ARBA00022475"/>
    </source>
</evidence>
<dbReference type="PROSITE" id="PS50928">
    <property type="entry name" value="ABC_TM1"/>
    <property type="match status" value="1"/>
</dbReference>
<dbReference type="EMBL" id="VXRG01000042">
    <property type="protein sequence ID" value="MXY92817.1"/>
    <property type="molecule type" value="Genomic_DNA"/>
</dbReference>
<evidence type="ECO:0000313" key="9">
    <source>
        <dbReference type="EMBL" id="MXY92817.1"/>
    </source>
</evidence>
<feature type="transmembrane region" description="Helical" evidence="7">
    <location>
        <begin position="195"/>
        <end position="217"/>
    </location>
</feature>
<feature type="transmembrane region" description="Helical" evidence="7">
    <location>
        <begin position="237"/>
        <end position="254"/>
    </location>
</feature>
<dbReference type="Gene3D" id="1.10.3720.10">
    <property type="entry name" value="MetI-like"/>
    <property type="match status" value="1"/>
</dbReference>
<name>A0A6B0YQC2_9CHLR</name>
<dbReference type="AlphaFoldDB" id="A0A6B0YQC2"/>
<dbReference type="InterPro" id="IPR000515">
    <property type="entry name" value="MetI-like"/>
</dbReference>
<feature type="transmembrane region" description="Helical" evidence="7">
    <location>
        <begin position="266"/>
        <end position="287"/>
    </location>
</feature>
<evidence type="ECO:0000256" key="7">
    <source>
        <dbReference type="RuleBase" id="RU363032"/>
    </source>
</evidence>
<keyword evidence="5 7" id="KW-1133">Transmembrane helix</keyword>
<keyword evidence="2 7" id="KW-0813">Transport</keyword>
<organism evidence="9">
    <name type="scientific">Caldilineaceae bacterium SB0664_bin_27</name>
    <dbReference type="NCBI Taxonomy" id="2605260"/>
    <lineage>
        <taxon>Bacteria</taxon>
        <taxon>Bacillati</taxon>
        <taxon>Chloroflexota</taxon>
        <taxon>Caldilineae</taxon>
        <taxon>Caldilineales</taxon>
        <taxon>Caldilineaceae</taxon>
    </lineage>
</organism>
<accession>A0A6B0YQC2</accession>
<sequence length="302" mass="33884">MTVSTTGQPAHLNRYRVQAYLGRFAVHTVLTLVGLTCLIPLILVVSISLSDELRLAKEGYQLLPVGFTTFAYEYILQEPGQILRAYGVTAFVTAFGTIAGLLVCSLLAWPLARKDFRLRGPLSFYVFFTLLFNGGMVPFYILVTRYLGLKDNIFVLILPYMVTAWYVLIIRTSFAQLPPELLDAARIDGAGEWRIFFRIVVPLSKPVLATIGLFFVLRYWNDWFLALLFIDDSSMYPLQYLLYVLMANINIMAANPQTTGMPIPTLSARMAMAVLAFGPALFTFLLLQKYFVRGITIGGLKG</sequence>
<reference evidence="9" key="1">
    <citation type="submission" date="2019-09" db="EMBL/GenBank/DDBJ databases">
        <title>Characterisation of the sponge microbiome using genome-centric metagenomics.</title>
        <authorList>
            <person name="Engelberts J.P."/>
            <person name="Robbins S.J."/>
            <person name="De Goeij J.M."/>
            <person name="Aranda M."/>
            <person name="Bell S.C."/>
            <person name="Webster N.S."/>
        </authorList>
    </citation>
    <scope>NUCLEOTIDE SEQUENCE</scope>
    <source>
        <strain evidence="9">SB0664_bin_27</strain>
    </source>
</reference>
<keyword evidence="6 7" id="KW-0472">Membrane</keyword>
<feature type="transmembrane region" description="Helical" evidence="7">
    <location>
        <begin position="24"/>
        <end position="47"/>
    </location>
</feature>
<gene>
    <name evidence="9" type="ORF">F4Y42_05135</name>
</gene>
<dbReference type="GO" id="GO:0005886">
    <property type="term" value="C:plasma membrane"/>
    <property type="evidence" value="ECO:0007669"/>
    <property type="project" value="UniProtKB-SubCell"/>
</dbReference>
<evidence type="ECO:0000256" key="4">
    <source>
        <dbReference type="ARBA" id="ARBA00022692"/>
    </source>
</evidence>
<evidence type="ECO:0000256" key="6">
    <source>
        <dbReference type="ARBA" id="ARBA00023136"/>
    </source>
</evidence>
<comment type="caution">
    <text evidence="9">The sequence shown here is derived from an EMBL/GenBank/DDBJ whole genome shotgun (WGS) entry which is preliminary data.</text>
</comment>
<dbReference type="PANTHER" id="PTHR43744">
    <property type="entry name" value="ABC TRANSPORTER PERMEASE PROTEIN MG189-RELATED-RELATED"/>
    <property type="match status" value="1"/>
</dbReference>
<feature type="domain" description="ABC transmembrane type-1" evidence="8">
    <location>
        <begin position="86"/>
        <end position="287"/>
    </location>
</feature>
<keyword evidence="4 7" id="KW-0812">Transmembrane</keyword>
<comment type="similarity">
    <text evidence="7">Belongs to the binding-protein-dependent transport system permease family.</text>
</comment>